<dbReference type="Pfam" id="PF06870">
    <property type="entry name" value="RNA_pol_I_A49"/>
    <property type="match status" value="1"/>
</dbReference>
<dbReference type="GO" id="GO:0006351">
    <property type="term" value="P:DNA-templated transcription"/>
    <property type="evidence" value="ECO:0007669"/>
    <property type="project" value="InterPro"/>
</dbReference>
<keyword evidence="8" id="KW-1185">Reference proteome</keyword>
<comment type="similarity">
    <text evidence="2">Belongs to the eukaryotic RPA49/POLR1E RNA polymerase subunit family.</text>
</comment>
<evidence type="ECO:0000256" key="6">
    <source>
        <dbReference type="SAM" id="MobiDB-lite"/>
    </source>
</evidence>
<dbReference type="AlphaFoldDB" id="A0A6A0A6N0"/>
<comment type="subcellular location">
    <subcellularLocation>
        <location evidence="1">Nucleus</location>
        <location evidence="1">Nucleolus</location>
    </subcellularLocation>
</comment>
<dbReference type="GO" id="GO:0000428">
    <property type="term" value="C:DNA-directed RNA polymerase complex"/>
    <property type="evidence" value="ECO:0007669"/>
    <property type="project" value="UniProtKB-KW"/>
</dbReference>
<keyword evidence="4" id="KW-0804">Transcription</keyword>
<evidence type="ECO:0000256" key="4">
    <source>
        <dbReference type="ARBA" id="ARBA00023163"/>
    </source>
</evidence>
<name>A0A6A0A6N0_HAELA</name>
<evidence type="ECO:0000256" key="1">
    <source>
        <dbReference type="ARBA" id="ARBA00004604"/>
    </source>
</evidence>
<comment type="caution">
    <text evidence="7">The sequence shown here is derived from an EMBL/GenBank/DDBJ whole genome shotgun (WGS) entry which is preliminary data.</text>
</comment>
<feature type="region of interest" description="Disordered" evidence="6">
    <location>
        <begin position="1"/>
        <end position="33"/>
    </location>
</feature>
<dbReference type="Proteomes" id="UP000485058">
    <property type="component" value="Unassembled WGS sequence"/>
</dbReference>
<protein>
    <submittedName>
        <fullName evidence="7">Uncharacterized protein</fullName>
    </submittedName>
</protein>
<dbReference type="PANTHER" id="PTHR14440">
    <property type="entry name" value="DNA-DIRECTED RNA POLYMERASE I SUBUNIT RPA49"/>
    <property type="match status" value="1"/>
</dbReference>
<keyword evidence="5" id="KW-0539">Nucleus</keyword>
<dbReference type="GO" id="GO:0005730">
    <property type="term" value="C:nucleolus"/>
    <property type="evidence" value="ECO:0007669"/>
    <property type="project" value="UniProtKB-SubCell"/>
</dbReference>
<evidence type="ECO:0000256" key="2">
    <source>
        <dbReference type="ARBA" id="ARBA00009430"/>
    </source>
</evidence>
<keyword evidence="3" id="KW-0240">DNA-directed RNA polymerase</keyword>
<gene>
    <name evidence="7" type="ORF">HaLaN_26645</name>
</gene>
<reference evidence="7 8" key="1">
    <citation type="submission" date="2020-02" db="EMBL/GenBank/DDBJ databases">
        <title>Draft genome sequence of Haematococcus lacustris strain NIES-144.</title>
        <authorList>
            <person name="Morimoto D."/>
            <person name="Nakagawa S."/>
            <person name="Yoshida T."/>
            <person name="Sawayama S."/>
        </authorList>
    </citation>
    <scope>NUCLEOTIDE SEQUENCE [LARGE SCALE GENOMIC DNA]</scope>
    <source>
        <strain evidence="7 8">NIES-144</strain>
    </source>
</reference>
<organism evidence="7 8">
    <name type="scientific">Haematococcus lacustris</name>
    <name type="common">Green alga</name>
    <name type="synonym">Haematococcus pluvialis</name>
    <dbReference type="NCBI Taxonomy" id="44745"/>
    <lineage>
        <taxon>Eukaryota</taxon>
        <taxon>Viridiplantae</taxon>
        <taxon>Chlorophyta</taxon>
        <taxon>core chlorophytes</taxon>
        <taxon>Chlorophyceae</taxon>
        <taxon>CS clade</taxon>
        <taxon>Chlamydomonadales</taxon>
        <taxon>Haematococcaceae</taxon>
        <taxon>Haematococcus</taxon>
    </lineage>
</organism>
<evidence type="ECO:0000256" key="3">
    <source>
        <dbReference type="ARBA" id="ARBA00022478"/>
    </source>
</evidence>
<accession>A0A6A0A6N0</accession>
<dbReference type="GO" id="GO:0003677">
    <property type="term" value="F:DNA binding"/>
    <property type="evidence" value="ECO:0007669"/>
    <property type="project" value="InterPro"/>
</dbReference>
<evidence type="ECO:0000256" key="5">
    <source>
        <dbReference type="ARBA" id="ARBA00023242"/>
    </source>
</evidence>
<proteinExistence type="inferred from homology"/>
<evidence type="ECO:0000313" key="7">
    <source>
        <dbReference type="EMBL" id="GFH28196.1"/>
    </source>
</evidence>
<dbReference type="InterPro" id="IPR009668">
    <property type="entry name" value="RNA_pol-assoc_fac_A49-like"/>
</dbReference>
<sequence>MRMEPRLPGLNYSTDASQAAGAEEEEGPETREQRLAANKKLVDSFGSTRRRRQLTAREEGVVRVEKLGDAAGTLSDLLTQVASDAAAQGLTKQQVAAAATDVRLLPPYVLDASSPEEAYPLSTLIPPDVGAALRIGKLLGAAESAESLQTLREKKWVHEAVLDRIVLLKDPDAAQVKRRARLLMFLSALLQLKAARPNLAVDLADGGLERLARSLHLNNDLLEPLLTLFYHTSKTLADVLPGIKLIKRK</sequence>
<evidence type="ECO:0000313" key="8">
    <source>
        <dbReference type="Proteomes" id="UP000485058"/>
    </source>
</evidence>
<dbReference type="EMBL" id="BLLF01003778">
    <property type="protein sequence ID" value="GFH28196.1"/>
    <property type="molecule type" value="Genomic_DNA"/>
</dbReference>